<proteinExistence type="predicted"/>
<keyword evidence="2" id="KW-1185">Reference proteome</keyword>
<evidence type="ECO:0000313" key="2">
    <source>
        <dbReference type="Proteomes" id="UP000269940"/>
    </source>
</evidence>
<gene>
    <name evidence="1" type="ORF">Aci05_005</name>
</gene>
<sequence>MELKAGDKILCIDDSGQKVVKKGSIYTVKELDVSGDRDRVWIKDYKRFSFKISRFVKVVRIEGGICDN</sequence>
<accession>A0A386KB16</accession>
<dbReference type="Proteomes" id="UP000269940">
    <property type="component" value="Segment"/>
</dbReference>
<reference evidence="1 2" key="1">
    <citation type="submission" date="2018-08" db="EMBL/GenBank/DDBJ databases">
        <title>Complete genome sequence of five Acinetobacter baumannii phages from Abidjan, Cote d'Ivoire.</title>
        <authorList>
            <person name="Essoh C."/>
            <person name="Vernadet J.-P."/>
            <person name="Vergnaud G."/>
            <person name="Resch G."/>
            <person name="Pourcel C."/>
        </authorList>
    </citation>
    <scope>NUCLEOTIDE SEQUENCE [LARGE SCALE GENOMIC DNA]</scope>
</reference>
<organism evidence="1 2">
    <name type="scientific">Acinetobacter phage vB_AbaM_B09_Aci05</name>
    <dbReference type="NCBI Taxonomy" id="2315458"/>
    <lineage>
        <taxon>Viruses</taxon>
        <taxon>Duplodnaviria</taxon>
        <taxon>Heunggongvirae</taxon>
        <taxon>Uroviricota</taxon>
        <taxon>Caudoviricetes</taxon>
        <taxon>Saclayvirus</taxon>
        <taxon>Saclayvirus Aci05</taxon>
    </lineage>
</organism>
<name>A0A386KB16_9CAUD</name>
<protein>
    <submittedName>
        <fullName evidence="1">Uncharacterized protein</fullName>
    </submittedName>
</protein>
<evidence type="ECO:0000313" key="1">
    <source>
        <dbReference type="EMBL" id="AYD82443.1"/>
    </source>
</evidence>
<dbReference type="EMBL" id="MH746814">
    <property type="protein sequence ID" value="AYD82443.1"/>
    <property type="molecule type" value="Genomic_DNA"/>
</dbReference>